<feature type="domain" description="DUF6533" evidence="2">
    <location>
        <begin position="26"/>
        <end position="67"/>
    </location>
</feature>
<proteinExistence type="predicted"/>
<keyword evidence="1" id="KW-1133">Transmembrane helix</keyword>
<reference evidence="3 4" key="1">
    <citation type="journal article" date="2023" name="Proc. Natl. Acad. Sci. U.S.A.">
        <title>A global phylogenomic analysis of the shiitake genus Lentinula.</title>
        <authorList>
            <person name="Sierra-Patev S."/>
            <person name="Min B."/>
            <person name="Naranjo-Ortiz M."/>
            <person name="Looney B."/>
            <person name="Konkel Z."/>
            <person name="Slot J.C."/>
            <person name="Sakamoto Y."/>
            <person name="Steenwyk J.L."/>
            <person name="Rokas A."/>
            <person name="Carro J."/>
            <person name="Camarero S."/>
            <person name="Ferreira P."/>
            <person name="Molpeceres G."/>
            <person name="Ruiz-Duenas F.J."/>
            <person name="Serrano A."/>
            <person name="Henrissat B."/>
            <person name="Drula E."/>
            <person name="Hughes K.W."/>
            <person name="Mata J.L."/>
            <person name="Ishikawa N.K."/>
            <person name="Vargas-Isla R."/>
            <person name="Ushijima S."/>
            <person name="Smith C.A."/>
            <person name="Donoghue J."/>
            <person name="Ahrendt S."/>
            <person name="Andreopoulos W."/>
            <person name="He G."/>
            <person name="LaButti K."/>
            <person name="Lipzen A."/>
            <person name="Ng V."/>
            <person name="Riley R."/>
            <person name="Sandor L."/>
            <person name="Barry K."/>
            <person name="Martinez A.T."/>
            <person name="Xiao Y."/>
            <person name="Gibbons J.G."/>
            <person name="Terashima K."/>
            <person name="Grigoriev I.V."/>
            <person name="Hibbett D."/>
        </authorList>
    </citation>
    <scope>NUCLEOTIDE SEQUENCE [LARGE SCALE GENOMIC DNA]</scope>
    <source>
        <strain evidence="3 4">TFB7810</strain>
    </source>
</reference>
<dbReference type="EMBL" id="JANVFU010000005">
    <property type="protein sequence ID" value="KAJ3745724.1"/>
    <property type="molecule type" value="Genomic_DNA"/>
</dbReference>
<protein>
    <recommendedName>
        <fullName evidence="2">DUF6533 domain-containing protein</fullName>
    </recommendedName>
</protein>
<feature type="transmembrane region" description="Helical" evidence="1">
    <location>
        <begin position="132"/>
        <end position="151"/>
    </location>
</feature>
<dbReference type="AlphaFoldDB" id="A0A9W8TYZ9"/>
<sequence length="164" mass="18653">MCSSSVVNSSFSDLYSHSNLQFEIQYASIVLIWYDWILTLPMEVKYIWGSKIRVSTIIYILCHYALLGNILYLFAISHMLKPRASHTYALLCSFFCDTWYKIVGALSILGRAAIMFSFTARAYAVWGRRRLIFAYLASIWIICIGLDIAHVPGLRCVGSSSIPM</sequence>
<keyword evidence="1" id="KW-0812">Transmembrane</keyword>
<dbReference type="Proteomes" id="UP001142393">
    <property type="component" value="Unassembled WGS sequence"/>
</dbReference>
<evidence type="ECO:0000256" key="1">
    <source>
        <dbReference type="SAM" id="Phobius"/>
    </source>
</evidence>
<dbReference type="Pfam" id="PF20151">
    <property type="entry name" value="DUF6533"/>
    <property type="match status" value="1"/>
</dbReference>
<dbReference type="InterPro" id="IPR045340">
    <property type="entry name" value="DUF6533"/>
</dbReference>
<evidence type="ECO:0000259" key="2">
    <source>
        <dbReference type="Pfam" id="PF20151"/>
    </source>
</evidence>
<keyword evidence="1" id="KW-0472">Membrane</keyword>
<organism evidence="3 4">
    <name type="scientific">Lentinula detonsa</name>
    <dbReference type="NCBI Taxonomy" id="2804962"/>
    <lineage>
        <taxon>Eukaryota</taxon>
        <taxon>Fungi</taxon>
        <taxon>Dikarya</taxon>
        <taxon>Basidiomycota</taxon>
        <taxon>Agaricomycotina</taxon>
        <taxon>Agaricomycetes</taxon>
        <taxon>Agaricomycetidae</taxon>
        <taxon>Agaricales</taxon>
        <taxon>Marasmiineae</taxon>
        <taxon>Omphalotaceae</taxon>
        <taxon>Lentinula</taxon>
    </lineage>
</organism>
<keyword evidence="4" id="KW-1185">Reference proteome</keyword>
<name>A0A9W8TYZ9_9AGAR</name>
<evidence type="ECO:0000313" key="3">
    <source>
        <dbReference type="EMBL" id="KAJ3745724.1"/>
    </source>
</evidence>
<gene>
    <name evidence="3" type="ORF">DFH05DRAFT_1395725</name>
</gene>
<evidence type="ECO:0000313" key="4">
    <source>
        <dbReference type="Proteomes" id="UP001142393"/>
    </source>
</evidence>
<feature type="transmembrane region" description="Helical" evidence="1">
    <location>
        <begin position="99"/>
        <end position="120"/>
    </location>
</feature>
<feature type="transmembrane region" description="Helical" evidence="1">
    <location>
        <begin position="56"/>
        <end position="79"/>
    </location>
</feature>
<comment type="caution">
    <text evidence="3">The sequence shown here is derived from an EMBL/GenBank/DDBJ whole genome shotgun (WGS) entry which is preliminary data.</text>
</comment>
<accession>A0A9W8TYZ9</accession>
<feature type="transmembrane region" description="Helical" evidence="1">
    <location>
        <begin position="24"/>
        <end position="44"/>
    </location>
</feature>